<dbReference type="OMA" id="MLPDKHP"/>
<feature type="compositionally biased region" description="Low complexity" evidence="1">
    <location>
        <begin position="131"/>
        <end position="141"/>
    </location>
</feature>
<dbReference type="SUPFAM" id="SSF46565">
    <property type="entry name" value="Chaperone J-domain"/>
    <property type="match status" value="1"/>
</dbReference>
<evidence type="ECO:0000259" key="2">
    <source>
        <dbReference type="PROSITE" id="PS50030"/>
    </source>
</evidence>
<protein>
    <submittedName>
        <fullName evidence="3">UBA domain-containing protein 7</fullName>
    </submittedName>
</protein>
<dbReference type="InterPro" id="IPR011990">
    <property type="entry name" value="TPR-like_helical_dom_sf"/>
</dbReference>
<evidence type="ECO:0000256" key="1">
    <source>
        <dbReference type="SAM" id="MobiDB-lite"/>
    </source>
</evidence>
<feature type="compositionally biased region" description="Polar residues" evidence="1">
    <location>
        <begin position="54"/>
        <end position="64"/>
    </location>
</feature>
<evidence type="ECO:0000313" key="4">
    <source>
        <dbReference type="Proteomes" id="UP000184267"/>
    </source>
</evidence>
<feature type="compositionally biased region" description="Low complexity" evidence="1">
    <location>
        <begin position="779"/>
        <end position="798"/>
    </location>
</feature>
<feature type="compositionally biased region" description="Polar residues" evidence="1">
    <location>
        <begin position="356"/>
        <end position="365"/>
    </location>
</feature>
<dbReference type="PROSITE" id="PS50030">
    <property type="entry name" value="UBA"/>
    <property type="match status" value="1"/>
</dbReference>
<dbReference type="GO" id="GO:0005737">
    <property type="term" value="C:cytoplasm"/>
    <property type="evidence" value="ECO:0007669"/>
    <property type="project" value="TreeGrafter"/>
</dbReference>
<dbReference type="GO" id="GO:0030276">
    <property type="term" value="F:clathrin binding"/>
    <property type="evidence" value="ECO:0007669"/>
    <property type="project" value="TreeGrafter"/>
</dbReference>
<gene>
    <name evidence="3" type="ORF">TRAPUB_10</name>
</gene>
<dbReference type="GO" id="GO:0072318">
    <property type="term" value="P:clathrin coat disassembly"/>
    <property type="evidence" value="ECO:0007669"/>
    <property type="project" value="TreeGrafter"/>
</dbReference>
<feature type="compositionally biased region" description="Low complexity" evidence="1">
    <location>
        <begin position="237"/>
        <end position="247"/>
    </location>
</feature>
<dbReference type="AlphaFoldDB" id="A0A1M2VNA4"/>
<feature type="region of interest" description="Disordered" evidence="1">
    <location>
        <begin position="356"/>
        <end position="436"/>
    </location>
</feature>
<feature type="region of interest" description="Disordered" evidence="1">
    <location>
        <begin position="470"/>
        <end position="606"/>
    </location>
</feature>
<dbReference type="InterPro" id="IPR009060">
    <property type="entry name" value="UBA-like_sf"/>
</dbReference>
<reference evidence="3 4" key="1">
    <citation type="submission" date="2016-10" db="EMBL/GenBank/DDBJ databases">
        <title>Genome sequence of the basidiomycete white-rot fungus Trametes pubescens.</title>
        <authorList>
            <person name="Makela M.R."/>
            <person name="Granchi Z."/>
            <person name="Peng M."/>
            <person name="De Vries R.P."/>
            <person name="Grigoriev I."/>
            <person name="Riley R."/>
            <person name="Hilden K."/>
        </authorList>
    </citation>
    <scope>NUCLEOTIDE SEQUENCE [LARGE SCALE GENOMIC DNA]</scope>
    <source>
        <strain evidence="3 4">FBCC735</strain>
    </source>
</reference>
<dbReference type="SUPFAM" id="SSF48452">
    <property type="entry name" value="TPR-like"/>
    <property type="match status" value="1"/>
</dbReference>
<dbReference type="Gene3D" id="1.10.287.110">
    <property type="entry name" value="DnaJ domain"/>
    <property type="match status" value="1"/>
</dbReference>
<dbReference type="Gene3D" id="1.25.40.10">
    <property type="entry name" value="Tetratricopeptide repeat domain"/>
    <property type="match status" value="1"/>
</dbReference>
<evidence type="ECO:0000313" key="3">
    <source>
        <dbReference type="EMBL" id="OJT09067.1"/>
    </source>
</evidence>
<dbReference type="InterPro" id="IPR015940">
    <property type="entry name" value="UBA"/>
</dbReference>
<dbReference type="Gene3D" id="1.10.8.10">
    <property type="entry name" value="DNA helicase RuvA subunit, C-terminal domain"/>
    <property type="match status" value="1"/>
</dbReference>
<dbReference type="STRING" id="154538.A0A1M2VNA4"/>
<feature type="domain" description="UBA" evidence="2">
    <location>
        <begin position="315"/>
        <end position="357"/>
    </location>
</feature>
<dbReference type="GO" id="GO:0031982">
    <property type="term" value="C:vesicle"/>
    <property type="evidence" value="ECO:0007669"/>
    <property type="project" value="TreeGrafter"/>
</dbReference>
<accession>A0A1M2VNA4</accession>
<dbReference type="FunFam" id="1.10.287.110:FF:000002">
    <property type="entry name" value="putative tyrosine-protein phosphatase auxilin isoform X2"/>
    <property type="match status" value="1"/>
</dbReference>
<dbReference type="SUPFAM" id="SSF46934">
    <property type="entry name" value="UBA-like"/>
    <property type="match status" value="1"/>
</dbReference>
<feature type="compositionally biased region" description="Basic and acidic residues" evidence="1">
    <location>
        <begin position="503"/>
        <end position="516"/>
    </location>
</feature>
<feature type="compositionally biased region" description="Basic and acidic residues" evidence="1">
    <location>
        <begin position="376"/>
        <end position="386"/>
    </location>
</feature>
<organism evidence="3 4">
    <name type="scientific">Trametes pubescens</name>
    <name type="common">White-rot fungus</name>
    <dbReference type="NCBI Taxonomy" id="154538"/>
    <lineage>
        <taxon>Eukaryota</taxon>
        <taxon>Fungi</taxon>
        <taxon>Dikarya</taxon>
        <taxon>Basidiomycota</taxon>
        <taxon>Agaricomycotina</taxon>
        <taxon>Agaricomycetes</taxon>
        <taxon>Polyporales</taxon>
        <taxon>Polyporaceae</taxon>
        <taxon>Trametes</taxon>
    </lineage>
</organism>
<sequence length="934" mass="98666">MSDAFSDLWNSTGVSKPAEPPRKLGSLASVSPTPAAARRPQNDVFSMLAAAGSSSNVGSRSVTPAHSPAVGSNVAAKPIQKAASTGTALGGSDAFSGLLSGFSSTQSANAANLTIAQRAALAEKERRERAQQQAANPPQAAHAWAGLDALGGSPATSNTQVSTASHDPLDDLGFGAFTSSTSTSPPIKVTQSAPQADDDWGFGEFPSQTAPAPAPAGKRKGPAASEFDDLLGFDDFSAPAASRQSSSPAPPKSDTLGDFDFGNREDGLLGGQSSDEDDILGDLSKPVEKLAARQSARNTPSPRPPPSGQRSRAVSPPPHVLGQIVEMGFSIQQARVALAATDTGLDVQAALETLLSNGAGSSSPVPEQQQARRRPQREAGHERYYESDEEGPPARQAPRTAARPSPQAQRSARERPPREGDASADSQQKLQEQADKLLAQASEVGINLFNRANAFWKEGKERAQRVYEERVAGAAAAGPSRQSPGDSARRNGKPKWMQDAEDDGHVPHVVHDSGFKDDDDDISLPPKRPQAKQAQPPPRAREPAPAETPASRLKVGNLFSDDPPAVYVSPFRRKGPARAPAADTAASSAPATPAQRPSPSPARAPSPVALIQRRTVSASQAAIAQSAQKKAAGTEKFKLGQYAEAETLYSAAITALPQSHLLLVPLYNNRALTRIKTGDHGGAIEDSTTVIELIGTAYHPAREAKVSREEDGAGVDLADGLVKAWWRRAEAYEGKEKWDAARQDWESIAGADFAGKVRTEAVRGIGRCRRMLKTDVETGVSVASAPASRPAVAAAKPRVAPKPKPKPAARGPSPPSEAVNRLKEANEAQEAEDQARHDLKDAVEGRLGAWKAGKETNLRALIASLDTVLWPELGWQKVGIHELVSPSQVKIRYTKAIAKVHPDKLNVRNTTVEQRMIANGVFGALNEAWNAFKP</sequence>
<dbReference type="OrthoDB" id="1717591at2759"/>
<feature type="compositionally biased region" description="Polar residues" evidence="1">
    <location>
        <begin position="154"/>
        <end position="165"/>
    </location>
</feature>
<dbReference type="InterPro" id="IPR036869">
    <property type="entry name" value="J_dom_sf"/>
</dbReference>
<dbReference type="PANTHER" id="PTHR23172:SF19">
    <property type="entry name" value="J DOMAIN-CONTAINING PROTEIN"/>
    <property type="match status" value="1"/>
</dbReference>
<dbReference type="PANTHER" id="PTHR23172">
    <property type="entry name" value="AUXILIN/CYCLIN G-ASSOCIATED KINASE-RELATED"/>
    <property type="match status" value="1"/>
</dbReference>
<name>A0A1M2VNA4_TRAPU</name>
<proteinExistence type="predicted"/>
<feature type="compositionally biased region" description="Low complexity" evidence="1">
    <location>
        <begin position="393"/>
        <end position="410"/>
    </location>
</feature>
<feature type="region of interest" description="Disordered" evidence="1">
    <location>
        <begin position="122"/>
        <end position="141"/>
    </location>
</feature>
<keyword evidence="4" id="KW-1185">Reference proteome</keyword>
<feature type="region of interest" description="Disordered" evidence="1">
    <location>
        <begin position="779"/>
        <end position="837"/>
    </location>
</feature>
<feature type="region of interest" description="Disordered" evidence="1">
    <location>
        <begin position="1"/>
        <end position="41"/>
    </location>
</feature>
<comment type="caution">
    <text evidence="3">The sequence shown here is derived from an EMBL/GenBank/DDBJ whole genome shotgun (WGS) entry which is preliminary data.</text>
</comment>
<dbReference type="EMBL" id="MNAD01000986">
    <property type="protein sequence ID" value="OJT09067.1"/>
    <property type="molecule type" value="Genomic_DNA"/>
</dbReference>
<dbReference type="GO" id="GO:0072583">
    <property type="term" value="P:clathrin-dependent endocytosis"/>
    <property type="evidence" value="ECO:0007669"/>
    <property type="project" value="TreeGrafter"/>
</dbReference>
<feature type="region of interest" description="Disordered" evidence="1">
    <location>
        <begin position="148"/>
        <end position="319"/>
    </location>
</feature>
<feature type="region of interest" description="Disordered" evidence="1">
    <location>
        <begin position="54"/>
        <end position="85"/>
    </location>
</feature>
<feature type="compositionally biased region" description="Basic and acidic residues" evidence="1">
    <location>
        <begin position="411"/>
        <end position="421"/>
    </location>
</feature>
<feature type="compositionally biased region" description="Low complexity" evidence="1">
    <location>
        <begin position="577"/>
        <end position="595"/>
    </location>
</feature>
<dbReference type="Proteomes" id="UP000184267">
    <property type="component" value="Unassembled WGS sequence"/>
</dbReference>